<feature type="transmembrane region" description="Helical" evidence="1">
    <location>
        <begin position="37"/>
        <end position="58"/>
    </location>
</feature>
<sequence>MSEYKRPKFLSIMIGVEMIRFMVTLIYYVVYSVTETNIMSIALVFNLLLWVVSLSGMWMMKRWSVIIYITMQIYFVYNAIIAGGHNITNYLIFIFPAILIYLGFKNYKYMN</sequence>
<reference evidence="2 3" key="1">
    <citation type="submission" date="2016-10" db="EMBL/GenBank/DDBJ databases">
        <authorList>
            <person name="de Groot N.N."/>
        </authorList>
    </citation>
    <scope>NUCLEOTIDE SEQUENCE [LARGE SCALE GENOMIC DNA]</scope>
    <source>
        <strain evidence="2 3">WG14</strain>
    </source>
</reference>
<proteinExistence type="predicted"/>
<dbReference type="AlphaFoldDB" id="A0A1G6PBZ2"/>
<feature type="transmembrane region" description="Helical" evidence="1">
    <location>
        <begin position="12"/>
        <end position="31"/>
    </location>
</feature>
<feature type="transmembrane region" description="Helical" evidence="1">
    <location>
        <begin position="65"/>
        <end position="81"/>
    </location>
</feature>
<keyword evidence="1" id="KW-1133">Transmembrane helix</keyword>
<protein>
    <submittedName>
        <fullName evidence="2">Uncharacterized protein</fullName>
    </submittedName>
</protein>
<organism evidence="2 3">
    <name type="scientific">Geotoga petraea</name>
    <dbReference type="NCBI Taxonomy" id="28234"/>
    <lineage>
        <taxon>Bacteria</taxon>
        <taxon>Thermotogati</taxon>
        <taxon>Thermotogota</taxon>
        <taxon>Thermotogae</taxon>
        <taxon>Petrotogales</taxon>
        <taxon>Petrotogaceae</taxon>
        <taxon>Geotoga</taxon>
    </lineage>
</organism>
<dbReference type="RefSeq" id="WP_091404993.1">
    <property type="nucleotide sequence ID" value="NZ_FMYV01000007.1"/>
</dbReference>
<feature type="transmembrane region" description="Helical" evidence="1">
    <location>
        <begin position="87"/>
        <end position="104"/>
    </location>
</feature>
<accession>A0A1G6PBZ2</accession>
<dbReference type="STRING" id="28234.SAMN04488588_1794"/>
<dbReference type="Proteomes" id="UP000199322">
    <property type="component" value="Unassembled WGS sequence"/>
</dbReference>
<gene>
    <name evidence="2" type="ORF">SAMN04488588_1794</name>
</gene>
<keyword evidence="1" id="KW-0472">Membrane</keyword>
<evidence type="ECO:0000256" key="1">
    <source>
        <dbReference type="SAM" id="Phobius"/>
    </source>
</evidence>
<keyword evidence="3" id="KW-1185">Reference proteome</keyword>
<evidence type="ECO:0000313" key="3">
    <source>
        <dbReference type="Proteomes" id="UP000199322"/>
    </source>
</evidence>
<name>A0A1G6PBZ2_9BACT</name>
<keyword evidence="1" id="KW-0812">Transmembrane</keyword>
<evidence type="ECO:0000313" key="2">
    <source>
        <dbReference type="EMBL" id="SDC77770.1"/>
    </source>
</evidence>
<dbReference type="EMBL" id="FMYV01000007">
    <property type="protein sequence ID" value="SDC77770.1"/>
    <property type="molecule type" value="Genomic_DNA"/>
</dbReference>